<dbReference type="AlphaFoldDB" id="A0A0F9DKZ9"/>
<dbReference type="GO" id="GO:0030170">
    <property type="term" value="F:pyridoxal phosphate binding"/>
    <property type="evidence" value="ECO:0007669"/>
    <property type="project" value="InterPro"/>
</dbReference>
<accession>A0A0F9DKZ9</accession>
<dbReference type="InterPro" id="IPR015422">
    <property type="entry name" value="PyrdxlP-dep_Trfase_small"/>
</dbReference>
<proteinExistence type="inferred from homology"/>
<name>A0A0F9DKZ9_9ZZZZ</name>
<dbReference type="PANTHER" id="PTHR46383:SF1">
    <property type="entry name" value="ASPARTATE AMINOTRANSFERASE"/>
    <property type="match status" value="1"/>
</dbReference>
<evidence type="ECO:0000256" key="4">
    <source>
        <dbReference type="ARBA" id="ARBA00022679"/>
    </source>
</evidence>
<evidence type="ECO:0000313" key="7">
    <source>
        <dbReference type="EMBL" id="KKL54546.1"/>
    </source>
</evidence>
<dbReference type="Gene3D" id="1.10.20.110">
    <property type="match status" value="1"/>
</dbReference>
<dbReference type="EMBL" id="LAZR01031162">
    <property type="protein sequence ID" value="KKL54546.1"/>
    <property type="molecule type" value="Genomic_DNA"/>
</dbReference>
<dbReference type="InterPro" id="IPR004838">
    <property type="entry name" value="NHTrfase_class1_PyrdxlP-BS"/>
</dbReference>
<dbReference type="InterPro" id="IPR004839">
    <property type="entry name" value="Aminotransferase_I/II_large"/>
</dbReference>
<dbReference type="InterPro" id="IPR015421">
    <property type="entry name" value="PyrdxlP-dep_Trfase_major"/>
</dbReference>
<comment type="cofactor">
    <cofactor evidence="1">
        <name>pyridoxal 5'-phosphate</name>
        <dbReference type="ChEBI" id="CHEBI:597326"/>
    </cofactor>
</comment>
<comment type="similarity">
    <text evidence="2">Belongs to the class-I pyridoxal-phosphate-dependent aminotransferase family.</text>
</comment>
<protein>
    <recommendedName>
        <fullName evidence="6">Aminotransferase class I/classII large domain-containing protein</fullName>
    </recommendedName>
</protein>
<evidence type="ECO:0000256" key="5">
    <source>
        <dbReference type="ARBA" id="ARBA00022898"/>
    </source>
</evidence>
<reference evidence="7" key="1">
    <citation type="journal article" date="2015" name="Nature">
        <title>Complex archaea that bridge the gap between prokaryotes and eukaryotes.</title>
        <authorList>
            <person name="Spang A."/>
            <person name="Saw J.H."/>
            <person name="Jorgensen S.L."/>
            <person name="Zaremba-Niedzwiedzka K."/>
            <person name="Martijn J."/>
            <person name="Lind A.E."/>
            <person name="van Eijk R."/>
            <person name="Schleper C."/>
            <person name="Guy L."/>
            <person name="Ettema T.J."/>
        </authorList>
    </citation>
    <scope>NUCLEOTIDE SEQUENCE</scope>
</reference>
<keyword evidence="3" id="KW-0032">Aminotransferase</keyword>
<dbReference type="PROSITE" id="PS00105">
    <property type="entry name" value="AA_TRANSFER_CLASS_1"/>
    <property type="match status" value="1"/>
</dbReference>
<dbReference type="NCBIfam" id="NF006755">
    <property type="entry name" value="PRK09275.1"/>
    <property type="match status" value="1"/>
</dbReference>
<evidence type="ECO:0000256" key="1">
    <source>
        <dbReference type="ARBA" id="ARBA00001933"/>
    </source>
</evidence>
<dbReference type="CDD" id="cd00609">
    <property type="entry name" value="AAT_like"/>
    <property type="match status" value="1"/>
</dbReference>
<dbReference type="PANTHER" id="PTHR46383">
    <property type="entry name" value="ASPARTATE AMINOTRANSFERASE"/>
    <property type="match status" value="1"/>
</dbReference>
<dbReference type="NCBIfam" id="TIGR03801">
    <property type="entry name" value="asp_4_decarbox"/>
    <property type="match status" value="1"/>
</dbReference>
<comment type="caution">
    <text evidence="7">The sequence shown here is derived from an EMBL/GenBank/DDBJ whole genome shotgun (WGS) entry which is preliminary data.</text>
</comment>
<dbReference type="InterPro" id="IPR050596">
    <property type="entry name" value="AspAT/PAT-like"/>
</dbReference>
<keyword evidence="4" id="KW-0808">Transferase</keyword>
<dbReference type="Gene3D" id="3.90.1150.10">
    <property type="entry name" value="Aspartate Aminotransferase, domain 1"/>
    <property type="match status" value="1"/>
</dbReference>
<evidence type="ECO:0000256" key="2">
    <source>
        <dbReference type="ARBA" id="ARBA00007441"/>
    </source>
</evidence>
<dbReference type="InterPro" id="IPR022518">
    <property type="entry name" value="Aspartate_4-decarboxylase"/>
</dbReference>
<dbReference type="Gene3D" id="3.40.640.10">
    <property type="entry name" value="Type I PLP-dependent aspartate aminotransferase-like (Major domain)"/>
    <property type="match status" value="1"/>
</dbReference>
<evidence type="ECO:0000259" key="6">
    <source>
        <dbReference type="Pfam" id="PF00155"/>
    </source>
</evidence>
<dbReference type="InterPro" id="IPR015424">
    <property type="entry name" value="PyrdxlP-dep_Trfase"/>
</dbReference>
<feature type="domain" description="Aminotransferase class I/classII large" evidence="6">
    <location>
        <begin position="83"/>
        <end position="419"/>
    </location>
</feature>
<dbReference type="GO" id="GO:0008483">
    <property type="term" value="F:transaminase activity"/>
    <property type="evidence" value="ECO:0007669"/>
    <property type="project" value="UniProtKB-KW"/>
</dbReference>
<dbReference type="Pfam" id="PF00155">
    <property type="entry name" value="Aminotran_1_2"/>
    <property type="match status" value="1"/>
</dbReference>
<evidence type="ECO:0000256" key="3">
    <source>
        <dbReference type="ARBA" id="ARBA00022576"/>
    </source>
</evidence>
<dbReference type="GO" id="GO:0006520">
    <property type="term" value="P:amino acid metabolic process"/>
    <property type="evidence" value="ECO:0007669"/>
    <property type="project" value="InterPro"/>
</dbReference>
<dbReference type="SUPFAM" id="SSF53383">
    <property type="entry name" value="PLP-dependent transferases"/>
    <property type="match status" value="1"/>
</dbReference>
<keyword evidence="5" id="KW-0663">Pyridoxal phosphate</keyword>
<gene>
    <name evidence="7" type="ORF">LCGC14_2264320</name>
</gene>
<organism evidence="7">
    <name type="scientific">marine sediment metagenome</name>
    <dbReference type="NCBI Taxonomy" id="412755"/>
    <lineage>
        <taxon>unclassified sequences</taxon>
        <taxon>metagenomes</taxon>
        <taxon>ecological metagenomes</taxon>
    </lineage>
</organism>
<sequence>MSNNSKKPGVVFLDKAYKYVCDTLKMDSDEFISEMVDAILGDHYPTPDRMLTLTEQIVHKYIEQEMLAGDTSIGKFDLFATEGGTAAMDYIFSSLLENKILHKGDKIALGTPIFTPYIEIPRLNDYELVELEIKQDENSDWQYSDEEIEKLADPAVKAFFLVNPSNPTSVSMQQETLDKIAELVTTRRKDLILLTDDVYGTFVNGFKSLAAAAPHNTILVYSFSKYFGATGWRLGVIGIHEDNIFDKRIAALPEADRKELHQRYSTVELDPDNMKFIDRMVADSRSVALHHTAGLSTPQQVLMVLFSLHCLIDEKGEYKSMAQDIVAKRFETLYEAVGIPCPENQYDAHYYATIDIPKLAKGRYGEQFADHLVKSYESIDFVWRLANEKSIVLMDGGGFDAPNMSVRVSLANLPDSAYETIGKGISDLLEDYYEKWKASAK</sequence>